<reference evidence="2" key="1">
    <citation type="submission" date="2020-09" db="EMBL/GenBank/DDBJ databases">
        <title>Whole genome shotgun sequence of Streptomyces cinnamonensis NBRC 15873.</title>
        <authorList>
            <person name="Komaki H."/>
            <person name="Tamura T."/>
        </authorList>
    </citation>
    <scope>NUCLEOTIDE SEQUENCE [LARGE SCALE GENOMIC DNA]</scope>
    <source>
        <strain evidence="2">NBRC 15873</strain>
    </source>
</reference>
<evidence type="ECO:0000313" key="1">
    <source>
        <dbReference type="EMBL" id="GHI14078.1"/>
    </source>
</evidence>
<sequence>MACQWRLAPWPPMNAESADRSWLRDFHRGFLLEGYTLTLVRGLTPHEYLDRIGAQPQEDCDGFDDFVARDREFQDDQDDWGDRMFVGATLVHDEDADWVLALEINGGIEIHTDAMKHATRGTRGVSHFRSPNAMSLFSWWEDAELRTRFEGPLHREGSTPDHLLDLTRQTGFDLKAGAYDLENYLALAEELTGVHLTANMLEDGTYSTGTVEIPTEHCTGVVIDVTDTHETRT</sequence>
<dbReference type="Proteomes" id="UP000660554">
    <property type="component" value="Unassembled WGS sequence"/>
</dbReference>
<keyword evidence="2" id="KW-1185">Reference proteome</keyword>
<protein>
    <submittedName>
        <fullName evidence="1">Uncharacterized protein</fullName>
    </submittedName>
</protein>
<gene>
    <name evidence="1" type="ORF">Scinn_35410</name>
</gene>
<dbReference type="Pfam" id="PF20062">
    <property type="entry name" value="DUF6461"/>
    <property type="match status" value="1"/>
</dbReference>
<accession>A0ABQ3NMT2</accession>
<organism evidence="1 2">
    <name type="scientific">Streptomyces virginiae</name>
    <name type="common">Streptomyces cinnamonensis</name>
    <dbReference type="NCBI Taxonomy" id="1961"/>
    <lineage>
        <taxon>Bacteria</taxon>
        <taxon>Bacillati</taxon>
        <taxon>Actinomycetota</taxon>
        <taxon>Actinomycetes</taxon>
        <taxon>Kitasatosporales</taxon>
        <taxon>Streptomycetaceae</taxon>
        <taxon>Streptomyces</taxon>
    </lineage>
</organism>
<name>A0ABQ3NMT2_STRVG</name>
<evidence type="ECO:0000313" key="2">
    <source>
        <dbReference type="Proteomes" id="UP000660554"/>
    </source>
</evidence>
<dbReference type="InterPro" id="IPR045592">
    <property type="entry name" value="DUF6461"/>
</dbReference>
<proteinExistence type="predicted"/>
<comment type="caution">
    <text evidence="1">The sequence shown here is derived from an EMBL/GenBank/DDBJ whole genome shotgun (WGS) entry which is preliminary data.</text>
</comment>
<dbReference type="EMBL" id="BNDV01000008">
    <property type="protein sequence ID" value="GHI14078.1"/>
    <property type="molecule type" value="Genomic_DNA"/>
</dbReference>